<dbReference type="EMBL" id="LR134318">
    <property type="protein sequence ID" value="VEF09685.1"/>
    <property type="molecule type" value="Genomic_DNA"/>
</dbReference>
<dbReference type="EC" id="3.5.2.9" evidence="1"/>
<evidence type="ECO:0000313" key="2">
    <source>
        <dbReference type="EMBL" id="VEF09685.1"/>
    </source>
</evidence>
<keyword evidence="1" id="KW-0547">Nucleotide-binding</keyword>
<dbReference type="GO" id="GO:0017168">
    <property type="term" value="F:5-oxoprolinase (ATP-hydrolyzing) activity"/>
    <property type="evidence" value="ECO:0007669"/>
    <property type="project" value="UniProtKB-UniRule"/>
</dbReference>
<reference evidence="2 3" key="1">
    <citation type="submission" date="2018-12" db="EMBL/GenBank/DDBJ databases">
        <authorList>
            <consortium name="Pathogen Informatics"/>
        </authorList>
    </citation>
    <scope>NUCLEOTIDE SEQUENCE [LARGE SCALE GENOMIC DNA]</scope>
    <source>
        <strain evidence="2 3">NCTC9428</strain>
    </source>
</reference>
<dbReference type="CDD" id="cd10787">
    <property type="entry name" value="LamB_YcsF_like"/>
    <property type="match status" value="1"/>
</dbReference>
<dbReference type="Pfam" id="PF03746">
    <property type="entry name" value="LamB_YcsF"/>
    <property type="match status" value="1"/>
</dbReference>
<dbReference type="HAMAP" id="MF_00691">
    <property type="entry name" value="PxpA"/>
    <property type="match status" value="1"/>
</dbReference>
<dbReference type="RefSeq" id="WP_126361046.1">
    <property type="nucleotide sequence ID" value="NZ_LR134318.1"/>
</dbReference>
<dbReference type="GO" id="GO:0005524">
    <property type="term" value="F:ATP binding"/>
    <property type="evidence" value="ECO:0007669"/>
    <property type="project" value="UniProtKB-UniRule"/>
</dbReference>
<dbReference type="NCBIfam" id="NF003816">
    <property type="entry name" value="PRK05406.1-5"/>
    <property type="match status" value="1"/>
</dbReference>
<dbReference type="Proteomes" id="UP000281909">
    <property type="component" value="Chromosome"/>
</dbReference>
<dbReference type="InterPro" id="IPR011330">
    <property type="entry name" value="Glyco_hydro/deAcase_b/a-brl"/>
</dbReference>
<dbReference type="Gene3D" id="3.20.20.370">
    <property type="entry name" value="Glycoside hydrolase/deacetylase"/>
    <property type="match status" value="1"/>
</dbReference>
<evidence type="ECO:0000313" key="3">
    <source>
        <dbReference type="Proteomes" id="UP000281909"/>
    </source>
</evidence>
<evidence type="ECO:0000256" key="1">
    <source>
        <dbReference type="HAMAP-Rule" id="MF_00691"/>
    </source>
</evidence>
<comment type="similarity">
    <text evidence="1">Belongs to the LamB/PxpA family.</text>
</comment>
<dbReference type="OrthoDB" id="9773478at2"/>
<comment type="function">
    <text evidence="1">Catalyzes the cleavage of 5-oxoproline to form L-glutamate coupled to the hydrolysis of ATP to ADP and inorganic phosphate.</text>
</comment>
<dbReference type="SUPFAM" id="SSF88713">
    <property type="entry name" value="Glycoside hydrolase/deacetylase"/>
    <property type="match status" value="1"/>
</dbReference>
<dbReference type="NCBIfam" id="NF003814">
    <property type="entry name" value="PRK05406.1-3"/>
    <property type="match status" value="1"/>
</dbReference>
<gene>
    <name evidence="1" type="primary">pxpA</name>
    <name evidence="2" type="ORF">NCTC9428_01403</name>
</gene>
<keyword evidence="1" id="KW-0378">Hydrolase</keyword>
<dbReference type="PANTHER" id="PTHR30292">
    <property type="entry name" value="UNCHARACTERIZED PROTEIN YBGL-RELATED"/>
    <property type="match status" value="1"/>
</dbReference>
<organism evidence="2 3">
    <name type="scientific">Pseudomonas fluorescens</name>
    <dbReference type="NCBI Taxonomy" id="294"/>
    <lineage>
        <taxon>Bacteria</taxon>
        <taxon>Pseudomonadati</taxon>
        <taxon>Pseudomonadota</taxon>
        <taxon>Gammaproteobacteria</taxon>
        <taxon>Pseudomonadales</taxon>
        <taxon>Pseudomonadaceae</taxon>
        <taxon>Pseudomonas</taxon>
    </lineage>
</organism>
<dbReference type="PANTHER" id="PTHR30292:SF0">
    <property type="entry name" value="5-OXOPROLINASE SUBUNIT A"/>
    <property type="match status" value="1"/>
</dbReference>
<proteinExistence type="inferred from homology"/>
<accession>A0A448DSA0</accession>
<comment type="subunit">
    <text evidence="1">Forms a complex composed of PxpA, PxpB and PxpC.</text>
</comment>
<keyword evidence="1" id="KW-0067">ATP-binding</keyword>
<sequence>MSRLLLNCDIGESFGSWTMGLDAEVMPFIDCANIACGFHAGDPSIMRKTVALALKHGVQIGAHPAYQDLVGFGRRSMAYSAQELQDILHYQIGALDGICKAQGGRVGYVKPHGAMYNDMMANPAQLRAVIQAVAAYDRDLPLMLMATRDNAAAQQIGDEYGVTLWFEAFADRAYDSTGRLVARQLAGAVHHEAEKIIEQALTIARGGELTASDGSALQLQANTLCVHGDNASSVAAVQRIRQALQQSSAS</sequence>
<protein>
    <recommendedName>
        <fullName evidence="1">5-oxoprolinase subunit A</fullName>
        <shortName evidence="1">5-OPase subunit A</shortName>
        <ecNumber evidence="1">3.5.2.9</ecNumber>
    </recommendedName>
    <alternativeName>
        <fullName evidence="1">5-oxoprolinase (ATP-hydrolyzing) subunit A</fullName>
    </alternativeName>
</protein>
<comment type="catalytic activity">
    <reaction evidence="1">
        <text>5-oxo-L-proline + ATP + 2 H2O = L-glutamate + ADP + phosphate + H(+)</text>
        <dbReference type="Rhea" id="RHEA:10348"/>
        <dbReference type="ChEBI" id="CHEBI:15377"/>
        <dbReference type="ChEBI" id="CHEBI:15378"/>
        <dbReference type="ChEBI" id="CHEBI:29985"/>
        <dbReference type="ChEBI" id="CHEBI:30616"/>
        <dbReference type="ChEBI" id="CHEBI:43474"/>
        <dbReference type="ChEBI" id="CHEBI:58402"/>
        <dbReference type="ChEBI" id="CHEBI:456216"/>
        <dbReference type="EC" id="3.5.2.9"/>
    </reaction>
</comment>
<dbReference type="GO" id="GO:0005975">
    <property type="term" value="P:carbohydrate metabolic process"/>
    <property type="evidence" value="ECO:0007669"/>
    <property type="project" value="InterPro"/>
</dbReference>
<dbReference type="InterPro" id="IPR005501">
    <property type="entry name" value="LamB/YcsF/PxpA-like"/>
</dbReference>
<dbReference type="AlphaFoldDB" id="A0A448DSA0"/>
<name>A0A448DSA0_PSEFL</name>